<reference evidence="2 3" key="1">
    <citation type="journal article" date="2016" name="DNA Res.">
        <title>Genome sequence of Aspergillus luchuensis NBRC 4314.</title>
        <authorList>
            <person name="Yamada O."/>
            <person name="Machida M."/>
            <person name="Hosoyama A."/>
            <person name="Goto M."/>
            <person name="Takahashi T."/>
            <person name="Futagami T."/>
            <person name="Yamagata Y."/>
            <person name="Takeuchi M."/>
            <person name="Kobayashi T."/>
            <person name="Koike H."/>
            <person name="Abe K."/>
            <person name="Asai K."/>
            <person name="Arita M."/>
            <person name="Fujita N."/>
            <person name="Fukuda K."/>
            <person name="Higa K."/>
            <person name="Horikawa H."/>
            <person name="Ishikawa T."/>
            <person name="Jinno K."/>
            <person name="Kato Y."/>
            <person name="Kirimura K."/>
            <person name="Mizutani O."/>
            <person name="Nakasone K."/>
            <person name="Sano M."/>
            <person name="Shiraishi Y."/>
            <person name="Tsukahara M."/>
            <person name="Gomi K."/>
        </authorList>
    </citation>
    <scope>NUCLEOTIDE SEQUENCE [LARGE SCALE GENOMIC DNA]</scope>
    <source>
        <strain evidence="2 3">RIB 2604</strain>
    </source>
</reference>
<evidence type="ECO:0000313" key="2">
    <source>
        <dbReference type="EMBL" id="GAT23003.1"/>
    </source>
</evidence>
<evidence type="ECO:0000313" key="3">
    <source>
        <dbReference type="Proteomes" id="UP000075230"/>
    </source>
</evidence>
<name>A0A146FBV6_ASPKA</name>
<sequence length="67" mass="7255">MSFNISGPAEATRVSYEYTSTPYQPWHVPVSWADGPIKSHGDSAPPVSAGGFGSPQRFFRAGRNDKV</sequence>
<organism evidence="2 3">
    <name type="scientific">Aspergillus kawachii</name>
    <name type="common">White koji mold</name>
    <name type="synonym">Aspergillus awamori var. kawachi</name>
    <dbReference type="NCBI Taxonomy" id="1069201"/>
    <lineage>
        <taxon>Eukaryota</taxon>
        <taxon>Fungi</taxon>
        <taxon>Dikarya</taxon>
        <taxon>Ascomycota</taxon>
        <taxon>Pezizomycotina</taxon>
        <taxon>Eurotiomycetes</taxon>
        <taxon>Eurotiomycetidae</taxon>
        <taxon>Eurotiales</taxon>
        <taxon>Aspergillaceae</taxon>
        <taxon>Aspergillus</taxon>
        <taxon>Aspergillus subgen. Circumdati</taxon>
    </lineage>
</organism>
<proteinExistence type="predicted"/>
<feature type="region of interest" description="Disordered" evidence="1">
    <location>
        <begin position="34"/>
        <end position="67"/>
    </location>
</feature>
<evidence type="ECO:0000256" key="1">
    <source>
        <dbReference type="SAM" id="MobiDB-lite"/>
    </source>
</evidence>
<dbReference type="Proteomes" id="UP000075230">
    <property type="component" value="Unassembled WGS sequence"/>
</dbReference>
<dbReference type="EMBL" id="BCWF01000017">
    <property type="protein sequence ID" value="GAT23003.1"/>
    <property type="molecule type" value="Genomic_DNA"/>
</dbReference>
<accession>A0A146FBV6</accession>
<comment type="caution">
    <text evidence="2">The sequence shown here is derived from an EMBL/GenBank/DDBJ whole genome shotgun (WGS) entry which is preliminary data.</text>
</comment>
<gene>
    <name evidence="2" type="ORF">RIB2604_01701390</name>
</gene>
<reference evidence="3" key="2">
    <citation type="submission" date="2016-02" db="EMBL/GenBank/DDBJ databases">
        <title>Genome sequencing of Aspergillus luchuensis NBRC 4314.</title>
        <authorList>
            <person name="Yamada O."/>
        </authorList>
    </citation>
    <scope>NUCLEOTIDE SEQUENCE [LARGE SCALE GENOMIC DNA]</scope>
    <source>
        <strain evidence="3">RIB 2604</strain>
    </source>
</reference>
<protein>
    <submittedName>
        <fullName evidence="2">Uncharacterized protein</fullName>
    </submittedName>
</protein>
<dbReference type="AlphaFoldDB" id="A0A146FBV6"/>